<comment type="caution">
    <text evidence="1">The sequence shown here is derived from an EMBL/GenBank/DDBJ whole genome shotgun (WGS) entry which is preliminary data.</text>
</comment>
<accession>A0A482XKL3</accession>
<dbReference type="EMBL" id="QKKF02006848">
    <property type="protein sequence ID" value="RZF46224.1"/>
    <property type="molecule type" value="Genomic_DNA"/>
</dbReference>
<sequence>MVVQPSNIRHPTNIPEFFKKDDCLILLNLLVQYYNMISDTPISTVCWLWDGQIVVESICGGRLTSGDFGLHHRLSQRASAEP</sequence>
<dbReference type="InParanoid" id="A0A482XKL3"/>
<evidence type="ECO:0000313" key="1">
    <source>
        <dbReference type="EMBL" id="RZF46224.1"/>
    </source>
</evidence>
<keyword evidence="2" id="KW-1185">Reference proteome</keyword>
<dbReference type="AlphaFoldDB" id="A0A482XKL3"/>
<reference evidence="1 2" key="1">
    <citation type="journal article" date="2017" name="Gigascience">
        <title>Genome sequence of the small brown planthopper, Laodelphax striatellus.</title>
        <authorList>
            <person name="Zhu J."/>
            <person name="Jiang F."/>
            <person name="Wang X."/>
            <person name="Yang P."/>
            <person name="Bao Y."/>
            <person name="Zhao W."/>
            <person name="Wang W."/>
            <person name="Lu H."/>
            <person name="Wang Q."/>
            <person name="Cui N."/>
            <person name="Li J."/>
            <person name="Chen X."/>
            <person name="Luo L."/>
            <person name="Yu J."/>
            <person name="Kang L."/>
            <person name="Cui F."/>
        </authorList>
    </citation>
    <scope>NUCLEOTIDE SEQUENCE [LARGE SCALE GENOMIC DNA]</scope>
    <source>
        <strain evidence="1">Lst14</strain>
    </source>
</reference>
<organism evidence="1 2">
    <name type="scientific">Laodelphax striatellus</name>
    <name type="common">Small brown planthopper</name>
    <name type="synonym">Delphax striatella</name>
    <dbReference type="NCBI Taxonomy" id="195883"/>
    <lineage>
        <taxon>Eukaryota</taxon>
        <taxon>Metazoa</taxon>
        <taxon>Ecdysozoa</taxon>
        <taxon>Arthropoda</taxon>
        <taxon>Hexapoda</taxon>
        <taxon>Insecta</taxon>
        <taxon>Pterygota</taxon>
        <taxon>Neoptera</taxon>
        <taxon>Paraneoptera</taxon>
        <taxon>Hemiptera</taxon>
        <taxon>Auchenorrhyncha</taxon>
        <taxon>Fulgoroidea</taxon>
        <taxon>Delphacidae</taxon>
        <taxon>Criomorphinae</taxon>
        <taxon>Laodelphax</taxon>
    </lineage>
</organism>
<evidence type="ECO:0000313" key="2">
    <source>
        <dbReference type="Proteomes" id="UP000291343"/>
    </source>
</evidence>
<dbReference type="Proteomes" id="UP000291343">
    <property type="component" value="Unassembled WGS sequence"/>
</dbReference>
<proteinExistence type="predicted"/>
<name>A0A482XKL3_LAOST</name>
<protein>
    <submittedName>
        <fullName evidence="1">Uncharacterized protein</fullName>
    </submittedName>
</protein>
<gene>
    <name evidence="1" type="ORF">LSTR_LSTR010886</name>
</gene>